<protein>
    <submittedName>
        <fullName evidence="2">ABC superfamily ATP binding cassette transporter, ABC protein</fullName>
    </submittedName>
</protein>
<evidence type="ECO:0000313" key="2">
    <source>
        <dbReference type="EMBL" id="EPC59594.1"/>
    </source>
</evidence>
<dbReference type="Proteomes" id="UP000014264">
    <property type="component" value="Unassembled WGS sequence"/>
</dbReference>
<name>A0A829GLZ9_LACPA</name>
<dbReference type="AlphaFoldDB" id="A0A829GLZ9"/>
<organism evidence="2 3">
    <name type="scientific">Lacticaseibacillus paracasei subsp. paracasei Lpp14</name>
    <dbReference type="NCBI Taxonomy" id="1256204"/>
    <lineage>
        <taxon>Bacteria</taxon>
        <taxon>Bacillati</taxon>
        <taxon>Bacillota</taxon>
        <taxon>Bacilli</taxon>
        <taxon>Lactobacillales</taxon>
        <taxon>Lactobacillaceae</taxon>
        <taxon>Lacticaseibacillus</taxon>
    </lineage>
</organism>
<reference evidence="2 3" key="1">
    <citation type="journal article" date="2013" name="PLoS ONE">
        <title>Lactobacillus paracasei comparative genomics: towards species pan-genome definition and exploitation of diversity.</title>
        <authorList>
            <person name="Smokvina T."/>
            <person name="Wels M."/>
            <person name="Polka J."/>
            <person name="Chervaux C."/>
            <person name="Brisse S."/>
            <person name="Boekhorst J."/>
            <person name="van Hylckama Vlieg J.E."/>
            <person name="Siezen R.J."/>
        </authorList>
    </citation>
    <scope>NUCLEOTIDE SEQUENCE [LARGE SCALE GENOMIC DNA]</scope>
    <source>
        <strain evidence="2 3">Lpp14</strain>
    </source>
</reference>
<evidence type="ECO:0000313" key="3">
    <source>
        <dbReference type="Proteomes" id="UP000014264"/>
    </source>
</evidence>
<accession>A0A829GLZ9</accession>
<gene>
    <name evidence="2" type="ORF">Lpp14_13549</name>
</gene>
<feature type="region of interest" description="Disordered" evidence="1">
    <location>
        <begin position="1"/>
        <end position="26"/>
    </location>
</feature>
<sequence>MDKQPVVTVDNVTKTYGKKGENKHPH</sequence>
<proteinExistence type="predicted"/>
<comment type="caution">
    <text evidence="2">The sequence shown here is derived from an EMBL/GenBank/DDBJ whole genome shotgun (WGS) entry which is preliminary data.</text>
</comment>
<dbReference type="EMBL" id="ANJZ01000326">
    <property type="protein sequence ID" value="EPC59594.1"/>
    <property type="molecule type" value="Genomic_DNA"/>
</dbReference>
<evidence type="ECO:0000256" key="1">
    <source>
        <dbReference type="SAM" id="MobiDB-lite"/>
    </source>
</evidence>